<comment type="caution">
    <text evidence="2">The sequence shown here is derived from an EMBL/GenBank/DDBJ whole genome shotgun (WGS) entry which is preliminary data.</text>
</comment>
<feature type="transmembrane region" description="Helical" evidence="1">
    <location>
        <begin position="55"/>
        <end position="76"/>
    </location>
</feature>
<organism evidence="2 3">
    <name type="scientific">Ameca splendens</name>
    <dbReference type="NCBI Taxonomy" id="208324"/>
    <lineage>
        <taxon>Eukaryota</taxon>
        <taxon>Metazoa</taxon>
        <taxon>Chordata</taxon>
        <taxon>Craniata</taxon>
        <taxon>Vertebrata</taxon>
        <taxon>Euteleostomi</taxon>
        <taxon>Actinopterygii</taxon>
        <taxon>Neopterygii</taxon>
        <taxon>Teleostei</taxon>
        <taxon>Neoteleostei</taxon>
        <taxon>Acanthomorphata</taxon>
        <taxon>Ovalentaria</taxon>
        <taxon>Atherinomorphae</taxon>
        <taxon>Cyprinodontiformes</taxon>
        <taxon>Goodeidae</taxon>
        <taxon>Ameca</taxon>
    </lineage>
</organism>
<accession>A0ABV0YHJ7</accession>
<proteinExistence type="predicted"/>
<keyword evidence="1" id="KW-0812">Transmembrane</keyword>
<gene>
    <name evidence="2" type="ORF">AMECASPLE_028289</name>
</gene>
<keyword evidence="3" id="KW-1185">Reference proteome</keyword>
<keyword evidence="1" id="KW-0472">Membrane</keyword>
<dbReference type="Proteomes" id="UP001469553">
    <property type="component" value="Unassembled WGS sequence"/>
</dbReference>
<evidence type="ECO:0000313" key="2">
    <source>
        <dbReference type="EMBL" id="MEQ2292966.1"/>
    </source>
</evidence>
<reference evidence="2 3" key="1">
    <citation type="submission" date="2021-06" db="EMBL/GenBank/DDBJ databases">
        <authorList>
            <person name="Palmer J.M."/>
        </authorList>
    </citation>
    <scope>NUCLEOTIDE SEQUENCE [LARGE SCALE GENOMIC DNA]</scope>
    <source>
        <strain evidence="2 3">AS_MEX2019</strain>
        <tissue evidence="2">Muscle</tissue>
    </source>
</reference>
<protein>
    <submittedName>
        <fullName evidence="2">Uncharacterized protein</fullName>
    </submittedName>
</protein>
<keyword evidence="1" id="KW-1133">Transmembrane helix</keyword>
<evidence type="ECO:0000313" key="3">
    <source>
        <dbReference type="Proteomes" id="UP001469553"/>
    </source>
</evidence>
<name>A0ABV0YHJ7_9TELE</name>
<evidence type="ECO:0000256" key="1">
    <source>
        <dbReference type="SAM" id="Phobius"/>
    </source>
</evidence>
<sequence>MFTQVALFTKDLLYRFVAAFASFKTRLDGVYLWPGPEWLILHDSKAQTVLLSNDILFSVTIFLTILNTLSELALLWGMHSKAFINLGSSLNLASFSTSPQNLSVLSSCGRCLLSVT</sequence>
<dbReference type="EMBL" id="JAHRIP010031311">
    <property type="protein sequence ID" value="MEQ2292966.1"/>
    <property type="molecule type" value="Genomic_DNA"/>
</dbReference>